<evidence type="ECO:0000259" key="8">
    <source>
        <dbReference type="Pfam" id="PF00535"/>
    </source>
</evidence>
<dbReference type="AlphaFoldDB" id="A0A931I0T4"/>
<keyword evidence="5" id="KW-0448">Lipopolysaccharide biosynthesis</keyword>
<accession>A0A931I0T4</accession>
<dbReference type="SUPFAM" id="SSF53448">
    <property type="entry name" value="Nucleotide-diphospho-sugar transferases"/>
    <property type="match status" value="1"/>
</dbReference>
<dbReference type="GO" id="GO:0099621">
    <property type="term" value="F:undecaprenyl-phosphate 4-deoxy-4-formamido-L-arabinose transferase activity"/>
    <property type="evidence" value="ECO:0007669"/>
    <property type="project" value="TreeGrafter"/>
</dbReference>
<dbReference type="InterPro" id="IPR029044">
    <property type="entry name" value="Nucleotide-diphossugar_trans"/>
</dbReference>
<dbReference type="Gene3D" id="3.90.550.10">
    <property type="entry name" value="Spore Coat Polysaccharide Biosynthesis Protein SpsA, Chain A"/>
    <property type="match status" value="1"/>
</dbReference>
<dbReference type="GO" id="GO:0005886">
    <property type="term" value="C:plasma membrane"/>
    <property type="evidence" value="ECO:0007669"/>
    <property type="project" value="TreeGrafter"/>
</dbReference>
<comment type="caution">
    <text evidence="9">The sequence shown here is derived from an EMBL/GenBank/DDBJ whole genome shotgun (WGS) entry which is preliminary data.</text>
</comment>
<dbReference type="GO" id="GO:0009103">
    <property type="term" value="P:lipopolysaccharide biosynthetic process"/>
    <property type="evidence" value="ECO:0007669"/>
    <property type="project" value="UniProtKB-KW"/>
</dbReference>
<dbReference type="EMBL" id="JADZLT010000042">
    <property type="protein sequence ID" value="MBH0237334.1"/>
    <property type="molecule type" value="Genomic_DNA"/>
</dbReference>
<keyword evidence="3" id="KW-0808">Transferase</keyword>
<keyword evidence="2" id="KW-0328">Glycosyltransferase</keyword>
<evidence type="ECO:0000256" key="7">
    <source>
        <dbReference type="ARBA" id="ARBA00023136"/>
    </source>
</evidence>
<evidence type="ECO:0000256" key="4">
    <source>
        <dbReference type="ARBA" id="ARBA00022692"/>
    </source>
</evidence>
<evidence type="ECO:0000256" key="2">
    <source>
        <dbReference type="ARBA" id="ARBA00022676"/>
    </source>
</evidence>
<dbReference type="RefSeq" id="WP_197310428.1">
    <property type="nucleotide sequence ID" value="NZ_JADZLT010000042.1"/>
</dbReference>
<gene>
    <name evidence="9" type="ORF">I5731_05820</name>
</gene>
<evidence type="ECO:0000256" key="6">
    <source>
        <dbReference type="ARBA" id="ARBA00022989"/>
    </source>
</evidence>
<dbReference type="PANTHER" id="PTHR48090">
    <property type="entry name" value="UNDECAPRENYL-PHOSPHATE 4-DEOXY-4-FORMAMIDO-L-ARABINOSE TRANSFERASE-RELATED"/>
    <property type="match status" value="1"/>
</dbReference>
<organism evidence="9 10">
    <name type="scientific">Methylobrevis albus</name>
    <dbReference type="NCBI Taxonomy" id="2793297"/>
    <lineage>
        <taxon>Bacteria</taxon>
        <taxon>Pseudomonadati</taxon>
        <taxon>Pseudomonadota</taxon>
        <taxon>Alphaproteobacteria</taxon>
        <taxon>Hyphomicrobiales</taxon>
        <taxon>Pleomorphomonadaceae</taxon>
        <taxon>Methylobrevis</taxon>
    </lineage>
</organism>
<keyword evidence="10" id="KW-1185">Reference proteome</keyword>
<feature type="domain" description="Glycosyltransferase 2-like" evidence="8">
    <location>
        <begin position="14"/>
        <end position="172"/>
    </location>
</feature>
<dbReference type="InterPro" id="IPR050256">
    <property type="entry name" value="Glycosyltransferase_2"/>
</dbReference>
<evidence type="ECO:0000313" key="9">
    <source>
        <dbReference type="EMBL" id="MBH0237334.1"/>
    </source>
</evidence>
<evidence type="ECO:0000256" key="1">
    <source>
        <dbReference type="ARBA" id="ARBA00022475"/>
    </source>
</evidence>
<keyword evidence="7" id="KW-0472">Membrane</keyword>
<name>A0A931I0T4_9HYPH</name>
<evidence type="ECO:0000256" key="3">
    <source>
        <dbReference type="ARBA" id="ARBA00022679"/>
    </source>
</evidence>
<reference evidence="9" key="1">
    <citation type="submission" date="2020-12" db="EMBL/GenBank/DDBJ databases">
        <title>Methylobrevis albus sp. nov., isolated from fresh water lack sediment.</title>
        <authorList>
            <person name="Zou Q."/>
        </authorList>
    </citation>
    <scope>NUCLEOTIDE SEQUENCE</scope>
    <source>
        <strain evidence="9">L22</strain>
    </source>
</reference>
<protein>
    <submittedName>
        <fullName evidence="9">Glycosyltransferase family 2 protein</fullName>
    </submittedName>
</protein>
<keyword evidence="1" id="KW-1003">Cell membrane</keyword>
<dbReference type="Proteomes" id="UP000631694">
    <property type="component" value="Unassembled WGS sequence"/>
</dbReference>
<evidence type="ECO:0000313" key="10">
    <source>
        <dbReference type="Proteomes" id="UP000631694"/>
    </source>
</evidence>
<sequence length="275" mass="29108">MHADDFDPALPAVSVLIPARNEAGALPALIAEIHAVLAATPHEIVVIDDGSDDDTAAVLARLAAGDPALVRRHHRQSQGKSAAMMSGAHAARGAILLMVDGDGQNDPRFLPALLAPLADQGTGLVAGQRTERNSTYAKKIASRIANRVRGALLADGTRDTACGLKAVRRDLYLALPYFETMHRFLPALVLAEGWRIAHVDVVDRPRVHGVSKYGLFDRLAVGVPDLFGVAWLIRRRRRRPPVLAAAPPAGSTIIAPATLPSAAAPAAAFVTEPRS</sequence>
<dbReference type="PANTHER" id="PTHR48090:SF3">
    <property type="entry name" value="UNDECAPRENYL-PHOSPHATE 4-DEOXY-4-FORMAMIDO-L-ARABINOSE TRANSFERASE"/>
    <property type="match status" value="1"/>
</dbReference>
<keyword evidence="4" id="KW-0812">Transmembrane</keyword>
<dbReference type="Pfam" id="PF00535">
    <property type="entry name" value="Glycos_transf_2"/>
    <property type="match status" value="1"/>
</dbReference>
<proteinExistence type="predicted"/>
<dbReference type="CDD" id="cd04179">
    <property type="entry name" value="DPM_DPG-synthase_like"/>
    <property type="match status" value="1"/>
</dbReference>
<dbReference type="InterPro" id="IPR001173">
    <property type="entry name" value="Glyco_trans_2-like"/>
</dbReference>
<evidence type="ECO:0000256" key="5">
    <source>
        <dbReference type="ARBA" id="ARBA00022985"/>
    </source>
</evidence>
<keyword evidence="6" id="KW-1133">Transmembrane helix</keyword>